<feature type="transmembrane region" description="Helical" evidence="9">
    <location>
        <begin position="344"/>
        <end position="366"/>
    </location>
</feature>
<accession>A0A8B4H7Q7</accession>
<feature type="transmembrane region" description="Helical" evidence="9">
    <location>
        <begin position="313"/>
        <end position="332"/>
    </location>
</feature>
<organism evidence="10 11">
    <name type="scientific">Corynebacterium matruchotii</name>
    <dbReference type="NCBI Taxonomy" id="43768"/>
    <lineage>
        <taxon>Bacteria</taxon>
        <taxon>Bacillati</taxon>
        <taxon>Actinomycetota</taxon>
        <taxon>Actinomycetes</taxon>
        <taxon>Mycobacteriales</taxon>
        <taxon>Corynebacteriaceae</taxon>
        <taxon>Corynebacterium</taxon>
    </lineage>
</organism>
<evidence type="ECO:0000256" key="3">
    <source>
        <dbReference type="ARBA" id="ARBA00022679"/>
    </source>
</evidence>
<dbReference type="GO" id="GO:0005886">
    <property type="term" value="C:plasma membrane"/>
    <property type="evidence" value="ECO:0007669"/>
    <property type="project" value="UniProtKB-SubCell"/>
</dbReference>
<feature type="transmembrane region" description="Helical" evidence="9">
    <location>
        <begin position="128"/>
        <end position="146"/>
    </location>
</feature>
<feature type="transmembrane region" description="Helical" evidence="9">
    <location>
        <begin position="153"/>
        <end position="177"/>
    </location>
</feature>
<evidence type="ECO:0000313" key="11">
    <source>
        <dbReference type="Proteomes" id="UP000249886"/>
    </source>
</evidence>
<feature type="transmembrane region" description="Helical" evidence="9">
    <location>
        <begin position="243"/>
        <end position="263"/>
    </location>
</feature>
<dbReference type="InterPro" id="IPR018584">
    <property type="entry name" value="GT87"/>
</dbReference>
<dbReference type="AlphaFoldDB" id="A0A8B4H7Q7"/>
<keyword evidence="5 9" id="KW-1133">Transmembrane helix</keyword>
<evidence type="ECO:0000256" key="5">
    <source>
        <dbReference type="ARBA" id="ARBA00022989"/>
    </source>
</evidence>
<keyword evidence="2" id="KW-1003">Cell membrane</keyword>
<protein>
    <submittedName>
        <fullName evidence="10">Hypothetical membrane protein</fullName>
        <ecNumber evidence="10">2.4.1.-</ecNumber>
    </submittedName>
</protein>
<feature type="transmembrane region" description="Helical" evidence="9">
    <location>
        <begin position="183"/>
        <end position="202"/>
    </location>
</feature>
<name>A0A8B4H7Q7_9CORY</name>
<evidence type="ECO:0000256" key="6">
    <source>
        <dbReference type="ARBA" id="ARBA00023136"/>
    </source>
</evidence>
<keyword evidence="6 9" id="KW-0472">Membrane</keyword>
<dbReference type="Pfam" id="PF09594">
    <property type="entry name" value="GT87"/>
    <property type="match status" value="1"/>
</dbReference>
<dbReference type="EMBL" id="UARK01000011">
    <property type="protein sequence ID" value="SPW28547.1"/>
    <property type="molecule type" value="Genomic_DNA"/>
</dbReference>
<keyword evidence="4 9" id="KW-0812">Transmembrane</keyword>
<gene>
    <name evidence="10" type="primary">pimE</name>
    <name evidence="10" type="ORF">NCTC10254_01493</name>
</gene>
<keyword evidence="3 10" id="KW-0808">Transferase</keyword>
<evidence type="ECO:0000256" key="2">
    <source>
        <dbReference type="ARBA" id="ARBA00022475"/>
    </source>
</evidence>
<evidence type="ECO:0000256" key="8">
    <source>
        <dbReference type="SAM" id="MobiDB-lite"/>
    </source>
</evidence>
<keyword evidence="10" id="KW-0328">Glycosyltransferase</keyword>
<feature type="transmembrane region" description="Helical" evidence="9">
    <location>
        <begin position="269"/>
        <end position="301"/>
    </location>
</feature>
<dbReference type="GO" id="GO:0016758">
    <property type="term" value="F:hexosyltransferase activity"/>
    <property type="evidence" value="ECO:0007669"/>
    <property type="project" value="InterPro"/>
</dbReference>
<evidence type="ECO:0000313" key="10">
    <source>
        <dbReference type="EMBL" id="SPW28547.1"/>
    </source>
</evidence>
<comment type="similarity">
    <text evidence="7">Belongs to the glycosyltransferase 87 family.</text>
</comment>
<feature type="compositionally biased region" description="Polar residues" evidence="8">
    <location>
        <begin position="378"/>
        <end position="396"/>
    </location>
</feature>
<evidence type="ECO:0000256" key="7">
    <source>
        <dbReference type="ARBA" id="ARBA00024033"/>
    </source>
</evidence>
<sequence length="411" mass="46022">MLGTLVPLSIFATWVMVVELYTVPKLLTVFLIDPVDFHIYRLAGEALNHGRSLYSGDFLPGLPFTYPPFAGTLFRVLPLIGPLEGTIMWQGLNALGLLIVLWLIYKEFLPALFLTIGSLGFDAIHGSFFYGQINLVLMFLVALDFLPKNRNRWAGVGVGLAAGLKLTPAFFIIIFIIERRWRAVATTIGTFLLTVFIGWLFVPDATRFWTWAIKDSSRVGIHANPGAQSLRSVMERVLHIPQWWLVAVIIVFALVILAIWLAVRRNDMGWAMVLGGIGACLVSPFSWFHHWVWIIPLFALLTRNLGRSNLQQFATTIASFALLAPHMTYFVSPHTATSLDPNNIWYLGTGLMIIVGYCVYGIFGQYGRRRTETRRQALSDTSPQLSHPQPDTTNHAAETAPADVGNRHLCR</sequence>
<feature type="transmembrane region" description="Helical" evidence="9">
    <location>
        <begin position="95"/>
        <end position="116"/>
    </location>
</feature>
<reference evidence="10 11" key="1">
    <citation type="submission" date="2018-06" db="EMBL/GenBank/DDBJ databases">
        <authorList>
            <consortium name="Pathogen Informatics"/>
            <person name="Doyle S."/>
        </authorList>
    </citation>
    <scope>NUCLEOTIDE SEQUENCE [LARGE SCALE GENOMIC DNA]</scope>
    <source>
        <strain evidence="10 11">NCTC10254</strain>
    </source>
</reference>
<dbReference type="Proteomes" id="UP000249886">
    <property type="component" value="Unassembled WGS sequence"/>
</dbReference>
<dbReference type="EC" id="2.4.1.-" evidence="10"/>
<proteinExistence type="inferred from homology"/>
<feature type="region of interest" description="Disordered" evidence="8">
    <location>
        <begin position="373"/>
        <end position="411"/>
    </location>
</feature>
<evidence type="ECO:0000256" key="9">
    <source>
        <dbReference type="SAM" id="Phobius"/>
    </source>
</evidence>
<comment type="caution">
    <text evidence="10">The sequence shown here is derived from an EMBL/GenBank/DDBJ whole genome shotgun (WGS) entry which is preliminary data.</text>
</comment>
<comment type="subcellular location">
    <subcellularLocation>
        <location evidence="1">Cell membrane</location>
        <topology evidence="1">Multi-pass membrane protein</topology>
    </subcellularLocation>
</comment>
<evidence type="ECO:0000256" key="1">
    <source>
        <dbReference type="ARBA" id="ARBA00004651"/>
    </source>
</evidence>
<evidence type="ECO:0000256" key="4">
    <source>
        <dbReference type="ARBA" id="ARBA00022692"/>
    </source>
</evidence>